<gene>
    <name evidence="4" type="ORF">SAOR_15530</name>
</gene>
<comment type="caution">
    <text evidence="4">The sequence shown here is derived from an EMBL/GenBank/DDBJ whole genome shotgun (WGS) entry which is preliminary data.</text>
</comment>
<proteinExistence type="predicted"/>
<dbReference type="InterPro" id="IPR003593">
    <property type="entry name" value="AAA+_ATPase"/>
</dbReference>
<dbReference type="Proteomes" id="UP000283993">
    <property type="component" value="Unassembled WGS sequence"/>
</dbReference>
<evidence type="ECO:0000256" key="1">
    <source>
        <dbReference type="ARBA" id="ARBA00022741"/>
    </source>
</evidence>
<dbReference type="PROSITE" id="PS50893">
    <property type="entry name" value="ABC_TRANSPORTER_2"/>
    <property type="match status" value="1"/>
</dbReference>
<dbReference type="GO" id="GO:0005524">
    <property type="term" value="F:ATP binding"/>
    <property type="evidence" value="ECO:0007669"/>
    <property type="project" value="UniProtKB-KW"/>
</dbReference>
<dbReference type="AlphaFoldDB" id="A0A423PF10"/>
<organism evidence="4 5">
    <name type="scientific">Salinisphaera orenii MK-B5</name>
    <dbReference type="NCBI Taxonomy" id="856730"/>
    <lineage>
        <taxon>Bacteria</taxon>
        <taxon>Pseudomonadati</taxon>
        <taxon>Pseudomonadota</taxon>
        <taxon>Gammaproteobacteria</taxon>
        <taxon>Salinisphaerales</taxon>
        <taxon>Salinisphaeraceae</taxon>
        <taxon>Salinisphaera</taxon>
    </lineage>
</organism>
<feature type="domain" description="ABC transporter" evidence="3">
    <location>
        <begin position="3"/>
        <end position="205"/>
    </location>
</feature>
<dbReference type="InterPro" id="IPR017871">
    <property type="entry name" value="ABC_transporter-like_CS"/>
</dbReference>
<dbReference type="RefSeq" id="WP_221180031.1">
    <property type="nucleotide sequence ID" value="NZ_AYKH01000043.1"/>
</dbReference>
<evidence type="ECO:0000256" key="2">
    <source>
        <dbReference type="ARBA" id="ARBA00022840"/>
    </source>
</evidence>
<dbReference type="InterPro" id="IPR027417">
    <property type="entry name" value="P-loop_NTPase"/>
</dbReference>
<accession>A0A423PF10</accession>
<evidence type="ECO:0000313" key="5">
    <source>
        <dbReference type="Proteomes" id="UP000283993"/>
    </source>
</evidence>
<dbReference type="PROSITE" id="PS00211">
    <property type="entry name" value="ABC_TRANSPORTER_1"/>
    <property type="match status" value="1"/>
</dbReference>
<dbReference type="InterPro" id="IPR003439">
    <property type="entry name" value="ABC_transporter-like_ATP-bd"/>
</dbReference>
<dbReference type="PANTHER" id="PTHR43119">
    <property type="entry name" value="ABC TRANSPORT PROTEIN ATP-BINDING COMPONENT-RELATED"/>
    <property type="match status" value="1"/>
</dbReference>
<dbReference type="Gene3D" id="3.40.50.300">
    <property type="entry name" value="P-loop containing nucleotide triphosphate hydrolases"/>
    <property type="match status" value="1"/>
</dbReference>
<evidence type="ECO:0000313" key="4">
    <source>
        <dbReference type="EMBL" id="ROO24219.1"/>
    </source>
</evidence>
<reference evidence="4 5" key="1">
    <citation type="submission" date="2013-10" db="EMBL/GenBank/DDBJ databases">
        <title>Salinisphaera orenii MK-B5 Genome Sequencing.</title>
        <authorList>
            <person name="Lai Q."/>
            <person name="Li C."/>
            <person name="Shao Z."/>
        </authorList>
    </citation>
    <scope>NUCLEOTIDE SEQUENCE [LARGE SCALE GENOMIC DNA]</scope>
    <source>
        <strain evidence="4 5">MK-B5</strain>
    </source>
</reference>
<dbReference type="SUPFAM" id="SSF52540">
    <property type="entry name" value="P-loop containing nucleoside triphosphate hydrolases"/>
    <property type="match status" value="1"/>
</dbReference>
<dbReference type="PANTHER" id="PTHR43119:SF1">
    <property type="entry name" value="ABC TRANSPORTER DOMAIN-CONTAINING PROTEIN"/>
    <property type="match status" value="1"/>
</dbReference>
<sequence length="207" mass="22208">MASTRPRLLLRGLSIGGIGPLDAAIAPGECLALSGPSGAGKTRLLRAIADLDPHGGECRLDDRPAGVFAAPAWRRAVAYLPAEPAWWADTPRDHLRTADAPAGHDRLAALDLETTMLDRPLTQLSSGQRQRLALLRLLDGQPQVLLLDEPTANLDADNIARVEALVADYCAERDAACVWVSHDPGQRRRVAHRQLALDGRGRVTACS</sequence>
<dbReference type="EMBL" id="AYKH01000043">
    <property type="protein sequence ID" value="ROO24219.1"/>
    <property type="molecule type" value="Genomic_DNA"/>
</dbReference>
<keyword evidence="1" id="KW-0547">Nucleotide-binding</keyword>
<dbReference type="SMART" id="SM00382">
    <property type="entry name" value="AAA"/>
    <property type="match status" value="1"/>
</dbReference>
<name>A0A423PF10_9GAMM</name>
<evidence type="ECO:0000259" key="3">
    <source>
        <dbReference type="PROSITE" id="PS50893"/>
    </source>
</evidence>
<keyword evidence="5" id="KW-1185">Reference proteome</keyword>
<dbReference type="GO" id="GO:0016887">
    <property type="term" value="F:ATP hydrolysis activity"/>
    <property type="evidence" value="ECO:0007669"/>
    <property type="project" value="InterPro"/>
</dbReference>
<dbReference type="Pfam" id="PF00005">
    <property type="entry name" value="ABC_tran"/>
    <property type="match status" value="1"/>
</dbReference>
<protein>
    <submittedName>
        <fullName evidence="4">ATP-binding protein</fullName>
    </submittedName>
</protein>
<keyword evidence="2 4" id="KW-0067">ATP-binding</keyword>